<dbReference type="InterPro" id="IPR007039">
    <property type="entry name" value="TrbC/VirB2"/>
</dbReference>
<keyword evidence="3" id="KW-1185">Reference proteome</keyword>
<name>A0ABX2NYB9_9BURK</name>
<keyword evidence="1" id="KW-0472">Membrane</keyword>
<keyword evidence="1" id="KW-0812">Transmembrane</keyword>
<proteinExistence type="predicted"/>
<gene>
    <name evidence="2" type="ORF">FSB64_36670</name>
</gene>
<sequence length="128" mass="13525">MFNMKSLNFVSSRLRTLSITAYQRFLSRREIRSTIVAASLAFFAPFASAVSLSDLGAATDLICLIQAYISGPWLYGIGVVLIIVGAVAIANSESTIGKIISSVFVGLGLAACAVNIVKNHMGVSYTCA</sequence>
<keyword evidence="1" id="KW-1133">Transmembrane helix</keyword>
<feature type="transmembrane region" description="Helical" evidence="1">
    <location>
        <begin position="73"/>
        <end position="92"/>
    </location>
</feature>
<comment type="caution">
    <text evidence="2">The sequence shown here is derived from an EMBL/GenBank/DDBJ whole genome shotgun (WGS) entry which is preliminary data.</text>
</comment>
<evidence type="ECO:0000313" key="2">
    <source>
        <dbReference type="EMBL" id="NVI09147.1"/>
    </source>
</evidence>
<reference evidence="2 3" key="1">
    <citation type="submission" date="2019-08" db="EMBL/GenBank/DDBJ databases">
        <title>Paraburkholderia simonii sp. nov. and P. youngii sp. nov. Brazilian and Mexican Mimosa-associated rhizobia.</title>
        <authorList>
            <person name="Mavima L."/>
            <person name="Beukes C.W."/>
            <person name="Palmer M."/>
            <person name="De Meyer S.E."/>
            <person name="James E.K."/>
            <person name="Maluk M."/>
            <person name="Avontuur J.R."/>
            <person name="Chan W.Y."/>
            <person name="Venter S.N."/>
            <person name="Steenkamp E.T."/>
        </authorList>
    </citation>
    <scope>NUCLEOTIDE SEQUENCE [LARGE SCALE GENOMIC DNA]</scope>
    <source>
        <strain evidence="2 3">JPY454</strain>
    </source>
</reference>
<evidence type="ECO:0000313" key="3">
    <source>
        <dbReference type="Proteomes" id="UP000821598"/>
    </source>
</evidence>
<accession>A0ABX2NYB9</accession>
<evidence type="ECO:0000256" key="1">
    <source>
        <dbReference type="SAM" id="Phobius"/>
    </source>
</evidence>
<dbReference type="EMBL" id="VOMC01000065">
    <property type="protein sequence ID" value="NVI09147.1"/>
    <property type="molecule type" value="Genomic_DNA"/>
</dbReference>
<protein>
    <submittedName>
        <fullName evidence="2">Conjugal transfer protein TrbC</fullName>
    </submittedName>
</protein>
<dbReference type="Pfam" id="PF04956">
    <property type="entry name" value="TrbC"/>
    <property type="match status" value="1"/>
</dbReference>
<feature type="transmembrane region" description="Helical" evidence="1">
    <location>
        <begin position="99"/>
        <end position="117"/>
    </location>
</feature>
<dbReference type="Proteomes" id="UP000821598">
    <property type="component" value="Unassembled WGS sequence"/>
</dbReference>
<organism evidence="2 3">
    <name type="scientific">Paraburkholderia youngii</name>
    <dbReference type="NCBI Taxonomy" id="2782701"/>
    <lineage>
        <taxon>Bacteria</taxon>
        <taxon>Pseudomonadati</taxon>
        <taxon>Pseudomonadota</taxon>
        <taxon>Betaproteobacteria</taxon>
        <taxon>Burkholderiales</taxon>
        <taxon>Burkholderiaceae</taxon>
        <taxon>Paraburkholderia</taxon>
    </lineage>
</organism>